<reference evidence="1" key="1">
    <citation type="submission" date="2018-12" db="EMBL/GenBank/DDBJ databases">
        <title>Draft genome sequence of Flaovobacterium columnare BGFS27 isolated from channel catfish in Alabama.</title>
        <authorList>
            <person name="Cai W."/>
            <person name="Arias C."/>
        </authorList>
    </citation>
    <scope>NUCLEOTIDE SEQUENCE [LARGE SCALE GENOMIC DNA]</scope>
    <source>
        <strain evidence="1">BGFS27</strain>
    </source>
</reference>
<proteinExistence type="predicted"/>
<gene>
    <name evidence="1" type="ORF">EJB19_03450</name>
</gene>
<dbReference type="EMBL" id="RWGX01000003">
    <property type="protein sequence ID" value="RVU89196.1"/>
    <property type="molecule type" value="Genomic_DNA"/>
</dbReference>
<evidence type="ECO:0000313" key="1">
    <source>
        <dbReference type="EMBL" id="RVU89196.1"/>
    </source>
</evidence>
<sequence>MRKSVLFVILTFNTISCKSQKREEIIKTSKKDSMEYFDVKNYEDLKKDPFFVSYGYYYDINENKIQVYSNTGEKGFIKRITKKNSPFVQVFSFHPNGKLQLKAMEFYSFRVEIDKLYDETGKLIKEINNDLPYKFSVDDLREKIKKEYDVDIVSDYRDSDPTLIFVNRWLGYKNDVGVYKKDVPMYQVSFWKKEGKRLLEINATTGETITNKVLQ</sequence>
<accession>A0AA94F4P5</accession>
<dbReference type="RefSeq" id="WP_127821778.1">
    <property type="nucleotide sequence ID" value="NZ_RWGX02000014.1"/>
</dbReference>
<comment type="caution">
    <text evidence="1">The sequence shown here is derived from an EMBL/GenBank/DDBJ whole genome shotgun (WGS) entry which is preliminary data.</text>
</comment>
<dbReference type="AlphaFoldDB" id="A0AA94F4P5"/>
<name>A0AA94F4P5_9FLAO</name>
<organism evidence="1">
    <name type="scientific">Flavobacterium columnare</name>
    <dbReference type="NCBI Taxonomy" id="996"/>
    <lineage>
        <taxon>Bacteria</taxon>
        <taxon>Pseudomonadati</taxon>
        <taxon>Bacteroidota</taxon>
        <taxon>Flavobacteriia</taxon>
        <taxon>Flavobacteriales</taxon>
        <taxon>Flavobacteriaceae</taxon>
        <taxon>Flavobacterium</taxon>
    </lineage>
</organism>
<protein>
    <submittedName>
        <fullName evidence="1">Uncharacterized protein</fullName>
    </submittedName>
</protein>